<evidence type="ECO:0000259" key="2">
    <source>
        <dbReference type="Pfam" id="PF04892"/>
    </source>
</evidence>
<feature type="transmembrane region" description="Helical" evidence="1">
    <location>
        <begin position="126"/>
        <end position="147"/>
    </location>
</feature>
<reference evidence="3" key="1">
    <citation type="journal article" date="2020" name="Appl. Environ. Microbiol.">
        <title>Medium-Chain Fatty Acid Synthesis by 'Candidatus Weimeria bifida' gen. nov., sp. nov., and 'Candidatus Pseudoramibacter fermentans' sp. nov.</title>
        <authorList>
            <person name="Scarborough M.J."/>
            <person name="Myers K.S."/>
            <person name="Donohue T.J."/>
            <person name="Noguera D.R."/>
        </authorList>
    </citation>
    <scope>NUCLEOTIDE SEQUENCE</scope>
    <source>
        <strain evidence="3">LCO1.1</strain>
    </source>
</reference>
<feature type="domain" description="VanZ-like" evidence="2">
    <location>
        <begin position="8"/>
        <end position="143"/>
    </location>
</feature>
<keyword evidence="4" id="KW-1185">Reference proteome</keyword>
<evidence type="ECO:0000313" key="4">
    <source>
        <dbReference type="Proteomes" id="UP000460257"/>
    </source>
</evidence>
<evidence type="ECO:0000313" key="3">
    <source>
        <dbReference type="EMBL" id="MQN02169.1"/>
    </source>
</evidence>
<gene>
    <name evidence="3" type="ORF">FRC54_09820</name>
</gene>
<keyword evidence="1" id="KW-0472">Membrane</keyword>
<dbReference type="NCBIfam" id="NF037970">
    <property type="entry name" value="vanZ_1"/>
    <property type="match status" value="1"/>
</dbReference>
<evidence type="ECO:0000256" key="1">
    <source>
        <dbReference type="SAM" id="Phobius"/>
    </source>
</evidence>
<dbReference type="EMBL" id="VOGC01000008">
    <property type="protein sequence ID" value="MQN02169.1"/>
    <property type="molecule type" value="Genomic_DNA"/>
</dbReference>
<accession>A0A6N7J343</accession>
<dbReference type="AlphaFoldDB" id="A0A6N7J343"/>
<keyword evidence="1" id="KW-1133">Transmembrane helix</keyword>
<name>A0A6N7J343_9FIRM</name>
<sequence>MKKKILTVLIVLTLAFIWGHSMVPKTYSAEESGRFLKLLKPFLSLFLDPKVVTDHLIRKMAHFTEYMALGMEIRGLIGIKSKEGLNVPVGIFHTSLIQATKYVFFAAFLDETIQIFSHRGSMISDVWLDTCGGFCGALIITLIIIFIEKKKRRRS</sequence>
<dbReference type="InterPro" id="IPR006976">
    <property type="entry name" value="VanZ-like"/>
</dbReference>
<protein>
    <submittedName>
        <fullName evidence="3">VanZ family protein</fullName>
    </submittedName>
</protein>
<comment type="caution">
    <text evidence="3">The sequence shown here is derived from an EMBL/GenBank/DDBJ whole genome shotgun (WGS) entry which is preliminary data.</text>
</comment>
<proteinExistence type="predicted"/>
<organism evidence="3 4">
    <name type="scientific">Candidatus Weimeria bifida</name>
    <dbReference type="NCBI Taxonomy" id="2599074"/>
    <lineage>
        <taxon>Bacteria</taxon>
        <taxon>Bacillati</taxon>
        <taxon>Bacillota</taxon>
        <taxon>Clostridia</taxon>
        <taxon>Lachnospirales</taxon>
        <taxon>Lachnospiraceae</taxon>
        <taxon>Candidatus Weimeria</taxon>
    </lineage>
</organism>
<dbReference type="Proteomes" id="UP000460257">
    <property type="component" value="Unassembled WGS sequence"/>
</dbReference>
<keyword evidence="1" id="KW-0812">Transmembrane</keyword>
<dbReference type="Pfam" id="PF04892">
    <property type="entry name" value="VanZ"/>
    <property type="match status" value="1"/>
</dbReference>